<proteinExistence type="predicted"/>
<protein>
    <submittedName>
        <fullName evidence="1">PepSY domain-containing protein</fullName>
    </submittedName>
</protein>
<reference evidence="1" key="1">
    <citation type="submission" date="2023-11" db="EMBL/GenBank/DDBJ databases">
        <title>Gracilibacillus pellucida a moderately halophilic bacterium isolated from saline soil in Xinjiang province.</title>
        <authorList>
            <person name="Zhang Z."/>
            <person name="Tan F."/>
            <person name="Wang Y."/>
            <person name="Xia M."/>
        </authorList>
    </citation>
    <scope>NUCLEOTIDE SEQUENCE</scope>
    <source>
        <strain evidence="1">S3-1-1</strain>
    </source>
</reference>
<accession>A0ACC6M932</accession>
<dbReference type="EMBL" id="JAWZSR010000013">
    <property type="protein sequence ID" value="MDX8047475.1"/>
    <property type="molecule type" value="Genomic_DNA"/>
</dbReference>
<gene>
    <name evidence="1" type="ORF">SH601_16025</name>
</gene>
<evidence type="ECO:0000313" key="2">
    <source>
        <dbReference type="Proteomes" id="UP001277972"/>
    </source>
</evidence>
<evidence type="ECO:0000313" key="1">
    <source>
        <dbReference type="EMBL" id="MDX8047475.1"/>
    </source>
</evidence>
<comment type="caution">
    <text evidence="1">The sequence shown here is derived from an EMBL/GenBank/DDBJ whole genome shotgun (WGS) entry which is preliminary data.</text>
</comment>
<keyword evidence="2" id="KW-1185">Reference proteome</keyword>
<sequence length="112" mass="13061">MKKKNVFIIAGIAFALGYLLKQTQNEKQRIKPEKALKSVKDRLEKQFNVSGSWIYMKAEPFRKNGFEYEAYHGGITKHTDGKYIPYEFYIDAYSGTVIDMFPQHKEQMNTAL</sequence>
<name>A0ACC6M932_9BACI</name>
<dbReference type="Proteomes" id="UP001277972">
    <property type="component" value="Unassembled WGS sequence"/>
</dbReference>
<organism evidence="1 2">
    <name type="scientific">Gracilibacillus pellucidus</name>
    <dbReference type="NCBI Taxonomy" id="3095368"/>
    <lineage>
        <taxon>Bacteria</taxon>
        <taxon>Bacillati</taxon>
        <taxon>Bacillota</taxon>
        <taxon>Bacilli</taxon>
        <taxon>Bacillales</taxon>
        <taxon>Bacillaceae</taxon>
        <taxon>Gracilibacillus</taxon>
    </lineage>
</organism>